<name>A0ABR3JFN7_9AGAR</name>
<comment type="caution">
    <text evidence="1">The sequence shown here is derived from an EMBL/GenBank/DDBJ whole genome shotgun (WGS) entry which is preliminary data.</text>
</comment>
<dbReference type="Proteomes" id="UP001556367">
    <property type="component" value="Unassembled WGS sequence"/>
</dbReference>
<accession>A0ABR3JFN7</accession>
<reference evidence="2" key="1">
    <citation type="submission" date="2024-06" db="EMBL/GenBank/DDBJ databases">
        <title>Multi-omics analyses provide insights into the biosynthesis of the anticancer antibiotic pleurotin in Hohenbuehelia grisea.</title>
        <authorList>
            <person name="Weaver J.A."/>
            <person name="Alberti F."/>
        </authorList>
    </citation>
    <scope>NUCLEOTIDE SEQUENCE [LARGE SCALE GENOMIC DNA]</scope>
    <source>
        <strain evidence="2">T-177</strain>
    </source>
</reference>
<gene>
    <name evidence="1" type="ORF">HGRIS_005167</name>
</gene>
<keyword evidence="2" id="KW-1185">Reference proteome</keyword>
<protein>
    <submittedName>
        <fullName evidence="1">Uncharacterized protein</fullName>
    </submittedName>
</protein>
<sequence>MGVKTLHGIFIGISASKNMPIFGFRSQRNTDSAATTILPSTPLIDARMIQYHFQAFLEDGARKSGSIVSRIKIPCVTRRQSTTKSAAGELADCSVIEPI</sequence>
<organism evidence="1 2">
    <name type="scientific">Hohenbuehelia grisea</name>
    <dbReference type="NCBI Taxonomy" id="104357"/>
    <lineage>
        <taxon>Eukaryota</taxon>
        <taxon>Fungi</taxon>
        <taxon>Dikarya</taxon>
        <taxon>Basidiomycota</taxon>
        <taxon>Agaricomycotina</taxon>
        <taxon>Agaricomycetes</taxon>
        <taxon>Agaricomycetidae</taxon>
        <taxon>Agaricales</taxon>
        <taxon>Pleurotineae</taxon>
        <taxon>Pleurotaceae</taxon>
        <taxon>Hohenbuehelia</taxon>
    </lineage>
</organism>
<evidence type="ECO:0000313" key="2">
    <source>
        <dbReference type="Proteomes" id="UP001556367"/>
    </source>
</evidence>
<evidence type="ECO:0000313" key="1">
    <source>
        <dbReference type="EMBL" id="KAL0954011.1"/>
    </source>
</evidence>
<dbReference type="EMBL" id="JASNQZ010000008">
    <property type="protein sequence ID" value="KAL0954011.1"/>
    <property type="molecule type" value="Genomic_DNA"/>
</dbReference>
<proteinExistence type="predicted"/>